<accession>A0A225UY00</accession>
<feature type="chain" id="PRO_5012058886" evidence="6">
    <location>
        <begin position="22"/>
        <end position="238"/>
    </location>
</feature>
<dbReference type="Proteomes" id="UP000198211">
    <property type="component" value="Unassembled WGS sequence"/>
</dbReference>
<dbReference type="AlphaFoldDB" id="A0A225UY00"/>
<keyword evidence="3" id="KW-0964">Secreted</keyword>
<gene>
    <name evidence="7" type="ORF">PHMEG_00031527</name>
</gene>
<name>A0A225UY00_9STRA</name>
<keyword evidence="8" id="KW-1185">Reference proteome</keyword>
<comment type="similarity">
    <text evidence="2">Belongs to the Necrosis inducing protein (NPP1) family.</text>
</comment>
<evidence type="ECO:0000256" key="3">
    <source>
        <dbReference type="ARBA" id="ARBA00022525"/>
    </source>
</evidence>
<evidence type="ECO:0000256" key="4">
    <source>
        <dbReference type="ARBA" id="ARBA00023026"/>
    </source>
</evidence>
<dbReference type="STRING" id="4795.A0A225UY00"/>
<dbReference type="InterPro" id="IPR008701">
    <property type="entry name" value="NPP1"/>
</dbReference>
<dbReference type="Pfam" id="PF05630">
    <property type="entry name" value="NPP1"/>
    <property type="match status" value="1"/>
</dbReference>
<feature type="region of interest" description="Disordered" evidence="5">
    <location>
        <begin position="72"/>
        <end position="92"/>
    </location>
</feature>
<dbReference type="GO" id="GO:0005576">
    <property type="term" value="C:extracellular region"/>
    <property type="evidence" value="ECO:0007669"/>
    <property type="project" value="UniProtKB-SubCell"/>
</dbReference>
<feature type="signal peptide" evidence="6">
    <location>
        <begin position="1"/>
        <end position="21"/>
    </location>
</feature>
<dbReference type="OrthoDB" id="147163at2759"/>
<proteinExistence type="inferred from homology"/>
<keyword evidence="4" id="KW-0843">Virulence</keyword>
<dbReference type="PIRSF" id="PIRSF029958">
    <property type="entry name" value="Necrosis-inducing_protein"/>
    <property type="match status" value="1"/>
</dbReference>
<protein>
    <submittedName>
        <fullName evidence="7">Necrosis and ethylene-inducing protein 5</fullName>
    </submittedName>
</protein>
<evidence type="ECO:0000256" key="1">
    <source>
        <dbReference type="ARBA" id="ARBA00004613"/>
    </source>
</evidence>
<comment type="subcellular location">
    <subcellularLocation>
        <location evidence="1">Secreted</location>
    </subcellularLocation>
</comment>
<evidence type="ECO:0000256" key="6">
    <source>
        <dbReference type="SAM" id="SignalP"/>
    </source>
</evidence>
<organism evidence="7 8">
    <name type="scientific">Phytophthora megakarya</name>
    <dbReference type="NCBI Taxonomy" id="4795"/>
    <lineage>
        <taxon>Eukaryota</taxon>
        <taxon>Sar</taxon>
        <taxon>Stramenopiles</taxon>
        <taxon>Oomycota</taxon>
        <taxon>Peronosporomycetes</taxon>
        <taxon>Peronosporales</taxon>
        <taxon>Peronosporaceae</taxon>
        <taxon>Phytophthora</taxon>
    </lineage>
</organism>
<evidence type="ECO:0000313" key="7">
    <source>
        <dbReference type="EMBL" id="OWY97841.1"/>
    </source>
</evidence>
<dbReference type="EMBL" id="NBNE01010013">
    <property type="protein sequence ID" value="OWY97841.1"/>
    <property type="molecule type" value="Genomic_DNA"/>
</dbReference>
<evidence type="ECO:0000313" key="8">
    <source>
        <dbReference type="Proteomes" id="UP000198211"/>
    </source>
</evidence>
<dbReference type="PANTHER" id="PTHR33657:SF8">
    <property type="entry name" value="DOMAIN PROTEIN, PUTATIVE (AFU_ORTHOLOGUE AFUA_5G00600)-RELATED"/>
    <property type="match status" value="1"/>
</dbReference>
<reference evidence="8" key="1">
    <citation type="submission" date="2017-03" db="EMBL/GenBank/DDBJ databases">
        <title>Phytopthora megakarya and P. palmivora, two closely related causual agents of cacao black pod achieved similar genome size and gene model numbers by different mechanisms.</title>
        <authorList>
            <person name="Ali S."/>
            <person name="Shao J."/>
            <person name="Larry D.J."/>
            <person name="Kronmiller B."/>
            <person name="Shen D."/>
            <person name="Strem M.D."/>
            <person name="Melnick R.L."/>
            <person name="Guiltinan M.J."/>
            <person name="Tyler B.M."/>
            <person name="Meinhardt L.W."/>
            <person name="Bailey B.A."/>
        </authorList>
    </citation>
    <scope>NUCLEOTIDE SEQUENCE [LARGE SCALE GENOMIC DNA]</scope>
    <source>
        <strain evidence="8">zdho120</strain>
    </source>
</reference>
<sequence>MNITTLLASTVLSVLAFQATSVEISHDQVVPFAQPEPVTISEKAAIKFKPQLHISNGCHSYPAVNEIGDTGGGLKTTGAPSSKCKGSGHGSQVYGRSGWHRDRWAIMYAWYFPKDMASTKLGHRHDWEHAIIWIDNPDVPEPKIIAVAVSSHDGYSSKTEIPADMIKGTSILINYESNWPVNHDLRFTTKGGDYQPLIMWEQLSVAARDSLSRTDFGKALMPMTDFWFPVKLDKAWPF</sequence>
<dbReference type="PANTHER" id="PTHR33657">
    <property type="entry name" value="DOMAIN PROTEIN, PUTATIVE (AFU_ORTHOLOGUE AFUA_5G00600)-RELATED"/>
    <property type="match status" value="1"/>
</dbReference>
<comment type="caution">
    <text evidence="7">The sequence shown here is derived from an EMBL/GenBank/DDBJ whole genome shotgun (WGS) entry which is preliminary data.</text>
</comment>
<keyword evidence="6" id="KW-0732">Signal</keyword>
<evidence type="ECO:0000256" key="2">
    <source>
        <dbReference type="ARBA" id="ARBA00009520"/>
    </source>
</evidence>
<evidence type="ECO:0000256" key="5">
    <source>
        <dbReference type="SAM" id="MobiDB-lite"/>
    </source>
</evidence>